<gene>
    <name evidence="10" type="ORF">HOV93_50140</name>
</gene>
<dbReference type="RefSeq" id="WP_207399169.1">
    <property type="nucleotide sequence ID" value="NZ_JABRWO010000020.1"/>
</dbReference>
<reference evidence="10 11" key="1">
    <citation type="submission" date="2020-05" db="EMBL/GenBank/DDBJ databases">
        <title>Bremerella alba sp. nov., a novel planctomycete isolated from the surface of the macroalga Fucus spiralis.</title>
        <authorList>
            <person name="Godinho O."/>
            <person name="Botelho R."/>
            <person name="Albuquerque L."/>
            <person name="Wiegand S."/>
            <person name="Da Costa M.S."/>
            <person name="Lobo-Da-Cunha A."/>
            <person name="Jogler C."/>
            <person name="Lage O.M."/>
        </authorList>
    </citation>
    <scope>NUCLEOTIDE SEQUENCE [LARGE SCALE GENOMIC DNA]</scope>
    <source>
        <strain evidence="10 11">FF15</strain>
    </source>
</reference>
<dbReference type="Proteomes" id="UP000551616">
    <property type="component" value="Unassembled WGS sequence"/>
</dbReference>
<organism evidence="10 11">
    <name type="scientific">Bremerella alba</name>
    <dbReference type="NCBI Taxonomy" id="980252"/>
    <lineage>
        <taxon>Bacteria</taxon>
        <taxon>Pseudomonadati</taxon>
        <taxon>Planctomycetota</taxon>
        <taxon>Planctomycetia</taxon>
        <taxon>Pirellulales</taxon>
        <taxon>Pirellulaceae</taxon>
        <taxon>Bremerella</taxon>
    </lineage>
</organism>
<evidence type="ECO:0000256" key="8">
    <source>
        <dbReference type="SAM" id="MobiDB-lite"/>
    </source>
</evidence>
<keyword evidence="2" id="KW-0813">Transport</keyword>
<dbReference type="Pfam" id="PF02416">
    <property type="entry name" value="TatA_B_E"/>
    <property type="match status" value="1"/>
</dbReference>
<evidence type="ECO:0000256" key="7">
    <source>
        <dbReference type="ARBA" id="ARBA00023136"/>
    </source>
</evidence>
<evidence type="ECO:0000313" key="11">
    <source>
        <dbReference type="Proteomes" id="UP000551616"/>
    </source>
</evidence>
<feature type="transmembrane region" description="Helical" evidence="9">
    <location>
        <begin position="12"/>
        <end position="34"/>
    </location>
</feature>
<dbReference type="Gene3D" id="1.20.5.3310">
    <property type="match status" value="1"/>
</dbReference>
<feature type="region of interest" description="Disordered" evidence="8">
    <location>
        <begin position="69"/>
        <end position="116"/>
    </location>
</feature>
<evidence type="ECO:0000256" key="1">
    <source>
        <dbReference type="ARBA" id="ARBA00004167"/>
    </source>
</evidence>
<dbReference type="EMBL" id="JABRWO010000020">
    <property type="protein sequence ID" value="MBA2117810.1"/>
    <property type="molecule type" value="Genomic_DNA"/>
</dbReference>
<evidence type="ECO:0000256" key="4">
    <source>
        <dbReference type="ARBA" id="ARBA00022927"/>
    </source>
</evidence>
<dbReference type="InterPro" id="IPR003369">
    <property type="entry name" value="TatA/B/E"/>
</dbReference>
<dbReference type="GO" id="GO:0015031">
    <property type="term" value="P:protein transport"/>
    <property type="evidence" value="ECO:0007669"/>
    <property type="project" value="UniProtKB-KW"/>
</dbReference>
<keyword evidence="5 9" id="KW-1133">Transmembrane helix</keyword>
<comment type="caution">
    <text evidence="10">The sequence shown here is derived from an EMBL/GenBank/DDBJ whole genome shotgun (WGS) entry which is preliminary data.</text>
</comment>
<evidence type="ECO:0000313" key="10">
    <source>
        <dbReference type="EMBL" id="MBA2117810.1"/>
    </source>
</evidence>
<keyword evidence="7 9" id="KW-0472">Membrane</keyword>
<keyword evidence="3 9" id="KW-0812">Transmembrane</keyword>
<name>A0A7V8VAD7_9BACT</name>
<accession>A0A7V8VAD7</accession>
<evidence type="ECO:0000256" key="2">
    <source>
        <dbReference type="ARBA" id="ARBA00022448"/>
    </source>
</evidence>
<comment type="subcellular location">
    <subcellularLocation>
        <location evidence="1">Membrane</location>
        <topology evidence="1">Single-pass membrane protein</topology>
    </subcellularLocation>
</comment>
<keyword evidence="6" id="KW-0811">Translocation</keyword>
<evidence type="ECO:0000256" key="6">
    <source>
        <dbReference type="ARBA" id="ARBA00023010"/>
    </source>
</evidence>
<dbReference type="AlphaFoldDB" id="A0A7V8VAD7"/>
<evidence type="ECO:0000256" key="5">
    <source>
        <dbReference type="ARBA" id="ARBA00022989"/>
    </source>
</evidence>
<sequence>MLHEIGTSSALLGFFGGMGMQEMAIIGVIAILLFGKNLPGVAKTFGKYYGDFKRGLSDIQSEFHSATREVEDSVDAGYSSKSSPTQFDDYDDFEEASAPKFEPPPQSSTPEKSELT</sequence>
<evidence type="ECO:0000256" key="3">
    <source>
        <dbReference type="ARBA" id="ARBA00022692"/>
    </source>
</evidence>
<evidence type="ECO:0000256" key="9">
    <source>
        <dbReference type="SAM" id="Phobius"/>
    </source>
</evidence>
<proteinExistence type="predicted"/>
<dbReference type="GO" id="GO:0016020">
    <property type="term" value="C:membrane"/>
    <property type="evidence" value="ECO:0007669"/>
    <property type="project" value="UniProtKB-ARBA"/>
</dbReference>
<protein>
    <submittedName>
        <fullName evidence="10">Uncharacterized protein</fullName>
    </submittedName>
</protein>
<keyword evidence="4" id="KW-0653">Protein transport</keyword>
<keyword evidence="11" id="KW-1185">Reference proteome</keyword>